<sequence>MSAFAGAVRTMFRDRNMTVPATWRARGVSHDVALRAIRKSPDALSGFGDASLVSDQTVVDVMVADAPTIAPGDLLIIGAEWFVVQSEPMRDRERLVWTLDLRQVPPQP</sequence>
<dbReference type="OrthoDB" id="8410231at2"/>
<dbReference type="STRING" id="525640.SAMN04487971_109140"/>
<keyword evidence="2" id="KW-1185">Reference proteome</keyword>
<dbReference type="EMBL" id="FNGE01000009">
    <property type="protein sequence ID" value="SDL37049.1"/>
    <property type="molecule type" value="Genomic_DNA"/>
</dbReference>
<evidence type="ECO:0008006" key="3">
    <source>
        <dbReference type="Google" id="ProtNLM"/>
    </source>
</evidence>
<evidence type="ECO:0000313" key="2">
    <source>
        <dbReference type="Proteomes" id="UP000199555"/>
    </source>
</evidence>
<reference evidence="2" key="1">
    <citation type="submission" date="2016-10" db="EMBL/GenBank/DDBJ databases">
        <authorList>
            <person name="Varghese N."/>
            <person name="Submissions S."/>
        </authorList>
    </citation>
    <scope>NUCLEOTIDE SEQUENCE [LARGE SCALE GENOMIC DNA]</scope>
    <source>
        <strain evidence="2">CGMCC 1.7655</strain>
    </source>
</reference>
<dbReference type="RefSeq" id="WP_090756037.1">
    <property type="nucleotide sequence ID" value="NZ_FNGE01000009.1"/>
</dbReference>
<name>A0A1G9JHI0_9RHOB</name>
<organism evidence="1 2">
    <name type="scientific">Paracoccus chinensis</name>
    <dbReference type="NCBI Taxonomy" id="525640"/>
    <lineage>
        <taxon>Bacteria</taxon>
        <taxon>Pseudomonadati</taxon>
        <taxon>Pseudomonadota</taxon>
        <taxon>Alphaproteobacteria</taxon>
        <taxon>Rhodobacterales</taxon>
        <taxon>Paracoccaceae</taxon>
        <taxon>Paracoccus</taxon>
    </lineage>
</organism>
<gene>
    <name evidence="1" type="ORF">SAMN04487971_109140</name>
</gene>
<accession>A0A1G9JHI0</accession>
<evidence type="ECO:0000313" key="1">
    <source>
        <dbReference type="EMBL" id="SDL37049.1"/>
    </source>
</evidence>
<dbReference type="Pfam" id="PF05354">
    <property type="entry name" value="Phage_attach"/>
    <property type="match status" value="1"/>
</dbReference>
<dbReference type="Proteomes" id="UP000199555">
    <property type="component" value="Unassembled WGS sequence"/>
</dbReference>
<proteinExistence type="predicted"/>
<dbReference type="InterPro" id="IPR008018">
    <property type="entry name" value="Phage_tail_attach_FII"/>
</dbReference>
<protein>
    <recommendedName>
        <fullName evidence="3">Phage Head-Tail Attachment</fullName>
    </recommendedName>
</protein>
<dbReference type="AlphaFoldDB" id="A0A1G9JHI0"/>
<dbReference type="GO" id="GO:0019068">
    <property type="term" value="P:virion assembly"/>
    <property type="evidence" value="ECO:0007669"/>
    <property type="project" value="InterPro"/>
</dbReference>